<evidence type="ECO:0000313" key="3">
    <source>
        <dbReference type="Proteomes" id="UP001153678"/>
    </source>
</evidence>
<accession>A0A9W4SBA2</accession>
<keyword evidence="3" id="KW-1185">Reference proteome</keyword>
<evidence type="ECO:0000313" key="2">
    <source>
        <dbReference type="EMBL" id="CAI2162568.1"/>
    </source>
</evidence>
<dbReference type="EMBL" id="CAMKVN010000043">
    <property type="protein sequence ID" value="CAI2162568.1"/>
    <property type="molecule type" value="Genomic_DNA"/>
</dbReference>
<feature type="coiled-coil region" evidence="1">
    <location>
        <begin position="133"/>
        <end position="195"/>
    </location>
</feature>
<dbReference type="Proteomes" id="UP001153678">
    <property type="component" value="Unassembled WGS sequence"/>
</dbReference>
<protein>
    <submittedName>
        <fullName evidence="2">17833_t:CDS:1</fullName>
    </submittedName>
</protein>
<organism evidence="2 3">
    <name type="scientific">Funneliformis geosporum</name>
    <dbReference type="NCBI Taxonomy" id="1117311"/>
    <lineage>
        <taxon>Eukaryota</taxon>
        <taxon>Fungi</taxon>
        <taxon>Fungi incertae sedis</taxon>
        <taxon>Mucoromycota</taxon>
        <taxon>Glomeromycotina</taxon>
        <taxon>Glomeromycetes</taxon>
        <taxon>Glomerales</taxon>
        <taxon>Glomeraceae</taxon>
        <taxon>Funneliformis</taxon>
    </lineage>
</organism>
<proteinExistence type="predicted"/>
<gene>
    <name evidence="2" type="ORF">FWILDA_LOCUS624</name>
</gene>
<comment type="caution">
    <text evidence="2">The sequence shown here is derived from an EMBL/GenBank/DDBJ whole genome shotgun (WGS) entry which is preliminary data.</text>
</comment>
<name>A0A9W4SBA2_9GLOM</name>
<sequence>MPRNHSQTCALVKEFNNYNLTDEENMAIKGLLAYFNSFKTLKEYLGNDKDISQIDQTGFYHANRSLSDQEKQEVEVGIKEHSAKLANKKKPEKNPNSSNCCEKCGASCLVKSKGANTIQRTKFVKHSTDFTQKEGLKQEVLRLRELTREMEGRLSDPNLSPQQRQQVNYLQTIQRNTLQRAEQNYQNKYGNLDEKPTNYLPYILGGVGIFAIHKDKDDIPKSQVDLPNANQLGIKRENNNQNMNNQNNLKIIEFIETREALTEAR</sequence>
<reference evidence="2" key="1">
    <citation type="submission" date="2022-08" db="EMBL/GenBank/DDBJ databases">
        <authorList>
            <person name="Kallberg Y."/>
            <person name="Tangrot J."/>
            <person name="Rosling A."/>
        </authorList>
    </citation>
    <scope>NUCLEOTIDE SEQUENCE</scope>
    <source>
        <strain evidence="2">Wild A</strain>
    </source>
</reference>
<evidence type="ECO:0000256" key="1">
    <source>
        <dbReference type="SAM" id="Coils"/>
    </source>
</evidence>
<dbReference type="AlphaFoldDB" id="A0A9W4SBA2"/>
<keyword evidence="1" id="KW-0175">Coiled coil</keyword>